<dbReference type="Pfam" id="PF19838">
    <property type="entry name" value="LptD_2"/>
    <property type="match status" value="1"/>
</dbReference>
<dbReference type="EMBL" id="BARS01021091">
    <property type="protein sequence ID" value="GAG13626.1"/>
    <property type="molecule type" value="Genomic_DNA"/>
</dbReference>
<name>X0WLQ9_9ZZZZ</name>
<organism evidence="2">
    <name type="scientific">marine sediment metagenome</name>
    <dbReference type="NCBI Taxonomy" id="412755"/>
    <lineage>
        <taxon>unclassified sequences</taxon>
        <taxon>metagenomes</taxon>
        <taxon>ecological metagenomes</taxon>
    </lineage>
</organism>
<dbReference type="AlphaFoldDB" id="X0WLQ9"/>
<reference evidence="2" key="1">
    <citation type="journal article" date="2014" name="Front. Microbiol.">
        <title>High frequency of phylogenetically diverse reductive dehalogenase-homologous genes in deep subseafloor sedimentary metagenomes.</title>
        <authorList>
            <person name="Kawai M."/>
            <person name="Futagami T."/>
            <person name="Toyoda A."/>
            <person name="Takaki Y."/>
            <person name="Nishi S."/>
            <person name="Hori S."/>
            <person name="Arai W."/>
            <person name="Tsubouchi T."/>
            <person name="Morono Y."/>
            <person name="Uchiyama I."/>
            <person name="Ito T."/>
            <person name="Fujiyama A."/>
            <person name="Inagaki F."/>
            <person name="Takami H."/>
        </authorList>
    </citation>
    <scope>NUCLEOTIDE SEQUENCE</scope>
    <source>
        <strain evidence="2">Expedition CK06-06</strain>
    </source>
</reference>
<feature type="non-terminal residue" evidence="2">
    <location>
        <position position="272"/>
    </location>
</feature>
<comment type="caution">
    <text evidence="2">The sequence shown here is derived from an EMBL/GenBank/DDBJ whole genome shotgun (WGS) entry which is preliminary data.</text>
</comment>
<protein>
    <recommendedName>
        <fullName evidence="1">LPS-assembly protein LptD central domain-containing protein</fullName>
    </recommendedName>
</protein>
<proteinExistence type="predicted"/>
<evidence type="ECO:0000313" key="2">
    <source>
        <dbReference type="EMBL" id="GAG13626.1"/>
    </source>
</evidence>
<accession>X0WLQ9</accession>
<gene>
    <name evidence="2" type="ORF">S01H1_33924</name>
</gene>
<feature type="non-terminal residue" evidence="2">
    <location>
        <position position="1"/>
    </location>
</feature>
<evidence type="ECO:0000259" key="1">
    <source>
        <dbReference type="Pfam" id="PF19838"/>
    </source>
</evidence>
<dbReference type="InterPro" id="IPR045659">
    <property type="entry name" value="LptD_2"/>
</dbReference>
<feature type="domain" description="LPS-assembly protein LptD central" evidence="1">
    <location>
        <begin position="27"/>
        <end position="249"/>
    </location>
</feature>
<sequence>VTLLAQKKVNDFFTVTERFPEARMNIRKLKLLDHLNLYYKNESSAAMLNENFANDVPGARANDSYDAVRVDSYNELSYPTQILDFLNINPFIGSRQTFYSDDANGNDNVIRDVFNTGLDLYTRLYKIHDIETDFLGLDIHDIRHLIIPSAQYAYIREPNLRPEELKQFDEIDTFRMKNAVNLSLQHKLQTKRRDESGRRKTVDLLSFIISSEYTIKDDFGTDNKLQDVEYDLEIRPYDWMYIDADARLDREKKVFDTFNADLYIDKKGEFRP</sequence>